<keyword evidence="2" id="KW-1185">Reference proteome</keyword>
<dbReference type="KEGG" id="mrtj:KHC33_12145"/>
<name>A0A8E7EJ03_9EURY</name>
<dbReference type="EMBL" id="CP075546">
    <property type="protein sequence ID" value="QVV88081.1"/>
    <property type="molecule type" value="Genomic_DNA"/>
</dbReference>
<sequence length="105" mass="12312">MPYIITPFKTAFHLSGTEQYRIKEYNECVQVEVSINDQWKSISPHYTSDPYTTPDSDTYINEMSHDDVMDALIYEASKWLEDFLIKLQSNPIVMHCTYHGEISVR</sequence>
<proteinExistence type="predicted"/>
<evidence type="ECO:0000313" key="2">
    <source>
        <dbReference type="Proteomes" id="UP000680656"/>
    </source>
</evidence>
<gene>
    <name evidence="1" type="ORF">KHC33_12145</name>
</gene>
<reference evidence="1 2" key="1">
    <citation type="submission" date="2021-05" db="EMBL/GenBank/DDBJ databases">
        <title>A novel Methanospirillum isolate from a pyrite-forming mixed culture.</title>
        <authorList>
            <person name="Bunk B."/>
            <person name="Sproer C."/>
            <person name="Spring S."/>
            <person name="Pester M."/>
        </authorList>
    </citation>
    <scope>NUCLEOTIDE SEQUENCE [LARGE SCALE GENOMIC DNA]</scope>
    <source>
        <strain evidence="1 2">J.3.6.1-F.2.7.3</strain>
    </source>
</reference>
<dbReference type="RefSeq" id="WP_214418898.1">
    <property type="nucleotide sequence ID" value="NZ_CP075546.1"/>
</dbReference>
<organism evidence="1 2">
    <name type="scientific">Methanospirillum purgamenti</name>
    <dbReference type="NCBI Taxonomy" id="2834276"/>
    <lineage>
        <taxon>Archaea</taxon>
        <taxon>Methanobacteriati</taxon>
        <taxon>Methanobacteriota</taxon>
        <taxon>Stenosarchaea group</taxon>
        <taxon>Methanomicrobia</taxon>
        <taxon>Methanomicrobiales</taxon>
        <taxon>Methanospirillaceae</taxon>
        <taxon>Methanospirillum</taxon>
    </lineage>
</organism>
<dbReference type="Proteomes" id="UP000680656">
    <property type="component" value="Chromosome"/>
</dbReference>
<protein>
    <submittedName>
        <fullName evidence="1">Uncharacterized protein</fullName>
    </submittedName>
</protein>
<evidence type="ECO:0000313" key="1">
    <source>
        <dbReference type="EMBL" id="QVV88081.1"/>
    </source>
</evidence>
<dbReference type="GeneID" id="65097947"/>
<dbReference type="AlphaFoldDB" id="A0A8E7EJ03"/>
<accession>A0A8E7EJ03</accession>